<evidence type="ECO:0000313" key="1">
    <source>
        <dbReference type="EMBL" id="GKV31355.1"/>
    </source>
</evidence>
<evidence type="ECO:0000313" key="2">
    <source>
        <dbReference type="Proteomes" id="UP001054252"/>
    </source>
</evidence>
<accession>A0AAV5L2K0</accession>
<dbReference type="EMBL" id="BPVZ01000091">
    <property type="protein sequence ID" value="GKV31355.1"/>
    <property type="molecule type" value="Genomic_DNA"/>
</dbReference>
<dbReference type="AlphaFoldDB" id="A0AAV5L2K0"/>
<organism evidence="1 2">
    <name type="scientific">Rubroshorea leprosula</name>
    <dbReference type="NCBI Taxonomy" id="152421"/>
    <lineage>
        <taxon>Eukaryota</taxon>
        <taxon>Viridiplantae</taxon>
        <taxon>Streptophyta</taxon>
        <taxon>Embryophyta</taxon>
        <taxon>Tracheophyta</taxon>
        <taxon>Spermatophyta</taxon>
        <taxon>Magnoliopsida</taxon>
        <taxon>eudicotyledons</taxon>
        <taxon>Gunneridae</taxon>
        <taxon>Pentapetalae</taxon>
        <taxon>rosids</taxon>
        <taxon>malvids</taxon>
        <taxon>Malvales</taxon>
        <taxon>Dipterocarpaceae</taxon>
        <taxon>Rubroshorea</taxon>
    </lineage>
</organism>
<proteinExistence type="predicted"/>
<protein>
    <submittedName>
        <fullName evidence="1">Uncharacterized protein</fullName>
    </submittedName>
</protein>
<gene>
    <name evidence="1" type="ORF">SLEP1_g40051</name>
</gene>
<keyword evidence="2" id="KW-1185">Reference proteome</keyword>
<reference evidence="1 2" key="1">
    <citation type="journal article" date="2021" name="Commun. Biol.">
        <title>The genome of Shorea leprosula (Dipterocarpaceae) highlights the ecological relevance of drought in aseasonal tropical rainforests.</title>
        <authorList>
            <person name="Ng K.K.S."/>
            <person name="Kobayashi M.J."/>
            <person name="Fawcett J.A."/>
            <person name="Hatakeyama M."/>
            <person name="Paape T."/>
            <person name="Ng C.H."/>
            <person name="Ang C.C."/>
            <person name="Tnah L.H."/>
            <person name="Lee C.T."/>
            <person name="Nishiyama T."/>
            <person name="Sese J."/>
            <person name="O'Brien M.J."/>
            <person name="Copetti D."/>
            <person name="Mohd Noor M.I."/>
            <person name="Ong R.C."/>
            <person name="Putra M."/>
            <person name="Sireger I.Z."/>
            <person name="Indrioko S."/>
            <person name="Kosugi Y."/>
            <person name="Izuno A."/>
            <person name="Isagi Y."/>
            <person name="Lee S.L."/>
            <person name="Shimizu K.K."/>
        </authorList>
    </citation>
    <scope>NUCLEOTIDE SEQUENCE [LARGE SCALE GENOMIC DNA]</scope>
    <source>
        <strain evidence="1">214</strain>
    </source>
</reference>
<dbReference type="Proteomes" id="UP001054252">
    <property type="component" value="Unassembled WGS sequence"/>
</dbReference>
<sequence>MSNFLRLWKWGSGIVQQSQQHGTLPSLALGNPCGPSTLALVPVAGTKVLLLGVLTLSMHQPIWHLDFLVFRVLLHALS</sequence>
<name>A0AAV5L2K0_9ROSI</name>
<comment type="caution">
    <text evidence="1">The sequence shown here is derived from an EMBL/GenBank/DDBJ whole genome shotgun (WGS) entry which is preliminary data.</text>
</comment>